<dbReference type="GO" id="GO:0005730">
    <property type="term" value="C:nucleolus"/>
    <property type="evidence" value="ECO:0007669"/>
    <property type="project" value="TreeGrafter"/>
</dbReference>
<feature type="compositionally biased region" description="Basic and acidic residues" evidence="8">
    <location>
        <begin position="12"/>
        <end position="40"/>
    </location>
</feature>
<accession>A0A7S2VW51</accession>
<dbReference type="GO" id="GO:0016787">
    <property type="term" value="F:hydrolase activity"/>
    <property type="evidence" value="ECO:0007669"/>
    <property type="project" value="UniProtKB-KW"/>
</dbReference>
<dbReference type="Pfam" id="PF00271">
    <property type="entry name" value="Helicase_C"/>
    <property type="match status" value="1"/>
</dbReference>
<keyword evidence="6" id="KW-0067">ATP-binding</keyword>
<dbReference type="Pfam" id="PF00270">
    <property type="entry name" value="DEAD"/>
    <property type="match status" value="1"/>
</dbReference>
<feature type="domain" description="Helicase ATP-binding" evidence="9">
    <location>
        <begin position="105"/>
        <end position="288"/>
    </location>
</feature>
<evidence type="ECO:0000256" key="2">
    <source>
        <dbReference type="ARBA" id="ARBA00012552"/>
    </source>
</evidence>
<evidence type="ECO:0000256" key="8">
    <source>
        <dbReference type="SAM" id="MobiDB-lite"/>
    </source>
</evidence>
<dbReference type="Pfam" id="PF04408">
    <property type="entry name" value="WHD_HA2"/>
    <property type="match status" value="1"/>
</dbReference>
<dbReference type="InterPro" id="IPR007502">
    <property type="entry name" value="Helicase-assoc_dom"/>
</dbReference>
<sequence length="1043" mass="115761">MMSQLSSLATKSKSDKVKNDERKEREREEREEKERKRIEKLEEGKRGYKVQEPISLITPYNSGVTSNFALPDPNSTQNTHTITRPPDVNSTRLKLPCVGMEQEIIEAVSSNPVTILCGETGSGKSTQVPQFLLEWMWGAGHKGMIGVTQPRRVAAVSTGKRVAYECGVGERDGRIKGKRSKGEGNLVGWQTRYESQGLGSKTRIKLMTDGILLSTIKSDLLLRDYGVVVLDEAHERTMNTDVLLGLIDGAVRLRKEMGDPLKVVIMSATLRVADFTENKSLFSSFGEIPVIRVPGRTHPVTIHHSKHTNLTDWVGEAVKKTCKIHRSLPPGGILVFLTGKDEIVKAVKKIECSLNGRRKGGRGREDEEEVATAKDDGSQLRDKDDEEEDAYAYQGIDSDSDSDSDDDDDDDPSPSSHPVLVLPLYSMLSGASQSKVFQPPPPNTRLIVVSTNIAETSVTIPGITYVVDSGREKKRSNDVKTGTARFQVEWISKAAADQRAGRAGRTGPGHCYRLYSSSVYDRQFEQFATPEMLARPIEDVVLAMKAMGIRHVGSFPFPSKPDVMQIRQACKMLLNLGCIRKEDSTDLNEEGTITDLGRALSKLPVGVRLGKVLVGSVGAGAIDVGIMLVSCLSEQSPFQGGFIEEEEEEGEDDEEETEGGDEVDKNIEEEKKEKARTKQRAELSSQWKHPMGDTVSRFIASGAYHHSGRNAGGATEEGVLNAFCKANGLSDTIMKRILTLRGQLGRVVDMRLGGKGQERGKKVPILPPPSRLQQRQISQLLCSGFLDRVARRAMGGGIVDSRGVVRRDAYIACSGDLKRPLYLSSRCALYERDWKSLPEFVVYENVIERERKGELVAIMDNVTRIEPEWLCSLARNSPLLKLGDISASPPPEFDRDRDAVVCYREVLYGEAGWKLPPTKFEMVKCFEEENFREGVGAQKGDNYVWFARLLLEGKVFEELGGLTSCLNEKPSSITMRKQLSKIVLLVNTLEEDGVDTKEKFERKVAHDDKYLWGTIKGWCLKEKRSEFKRIWGGMVKSIVVGGK</sequence>
<evidence type="ECO:0000256" key="3">
    <source>
        <dbReference type="ARBA" id="ARBA00022741"/>
    </source>
</evidence>
<evidence type="ECO:0000256" key="5">
    <source>
        <dbReference type="ARBA" id="ARBA00022806"/>
    </source>
</evidence>
<feature type="domain" description="Helicase C-terminal" evidence="10">
    <location>
        <begin position="309"/>
        <end position="548"/>
    </location>
</feature>
<protein>
    <recommendedName>
        <fullName evidence="2">RNA helicase</fullName>
        <ecNumber evidence="2">3.6.4.13</ecNumber>
    </recommendedName>
</protein>
<feature type="region of interest" description="Disordered" evidence="8">
    <location>
        <begin position="643"/>
        <end position="686"/>
    </location>
</feature>
<evidence type="ECO:0000259" key="10">
    <source>
        <dbReference type="PROSITE" id="PS51194"/>
    </source>
</evidence>
<dbReference type="Pfam" id="PF07717">
    <property type="entry name" value="OB_NTP_bind"/>
    <property type="match status" value="1"/>
</dbReference>
<dbReference type="GO" id="GO:0000462">
    <property type="term" value="P:maturation of SSU-rRNA from tricistronic rRNA transcript (SSU-rRNA, 5.8S rRNA, LSU-rRNA)"/>
    <property type="evidence" value="ECO:0007669"/>
    <property type="project" value="TreeGrafter"/>
</dbReference>
<dbReference type="PANTHER" id="PTHR18934">
    <property type="entry name" value="ATP-DEPENDENT RNA HELICASE"/>
    <property type="match status" value="1"/>
</dbReference>
<feature type="region of interest" description="Disordered" evidence="8">
    <location>
        <begin position="1"/>
        <end position="40"/>
    </location>
</feature>
<comment type="catalytic activity">
    <reaction evidence="7">
        <text>ATP + H2O = ADP + phosphate + H(+)</text>
        <dbReference type="Rhea" id="RHEA:13065"/>
        <dbReference type="ChEBI" id="CHEBI:15377"/>
        <dbReference type="ChEBI" id="CHEBI:15378"/>
        <dbReference type="ChEBI" id="CHEBI:30616"/>
        <dbReference type="ChEBI" id="CHEBI:43474"/>
        <dbReference type="ChEBI" id="CHEBI:456216"/>
        <dbReference type="EC" id="3.6.4.13"/>
    </reaction>
</comment>
<evidence type="ECO:0000256" key="6">
    <source>
        <dbReference type="ARBA" id="ARBA00022840"/>
    </source>
</evidence>
<dbReference type="FunFam" id="3.40.50.300:FF:000637">
    <property type="entry name" value="ATP-dependent RNA helicase DHX37/DHR1"/>
    <property type="match status" value="1"/>
</dbReference>
<dbReference type="EMBL" id="HBHE01000195">
    <property type="protein sequence ID" value="CAD9652593.1"/>
    <property type="molecule type" value="Transcribed_RNA"/>
</dbReference>
<dbReference type="GO" id="GO:0003723">
    <property type="term" value="F:RNA binding"/>
    <property type="evidence" value="ECO:0007669"/>
    <property type="project" value="TreeGrafter"/>
</dbReference>
<evidence type="ECO:0000256" key="7">
    <source>
        <dbReference type="ARBA" id="ARBA00047984"/>
    </source>
</evidence>
<dbReference type="PANTHER" id="PTHR18934:SF99">
    <property type="entry name" value="ATP-DEPENDENT RNA HELICASE DHX37-RELATED"/>
    <property type="match status" value="1"/>
</dbReference>
<feature type="compositionally biased region" description="Polar residues" evidence="8">
    <location>
        <begin position="1"/>
        <end position="11"/>
    </location>
</feature>
<dbReference type="PROSITE" id="PS00690">
    <property type="entry name" value="DEAH_ATP_HELICASE"/>
    <property type="match status" value="1"/>
</dbReference>
<gene>
    <name evidence="11" type="ORF">TPAC0785_LOCUS137</name>
</gene>
<dbReference type="AlphaFoldDB" id="A0A7S2VW51"/>
<proteinExistence type="inferred from homology"/>
<comment type="similarity">
    <text evidence="1">Belongs to the DEAD box helicase family. DEAH subfamily.</text>
</comment>
<keyword evidence="5" id="KW-0347">Helicase</keyword>
<dbReference type="InterPro" id="IPR014001">
    <property type="entry name" value="Helicase_ATP-bd"/>
</dbReference>
<reference evidence="11" key="1">
    <citation type="submission" date="2021-01" db="EMBL/GenBank/DDBJ databases">
        <authorList>
            <person name="Corre E."/>
            <person name="Pelletier E."/>
            <person name="Niang G."/>
            <person name="Scheremetjew M."/>
            <person name="Finn R."/>
            <person name="Kale V."/>
            <person name="Holt S."/>
            <person name="Cochrane G."/>
            <person name="Meng A."/>
            <person name="Brown T."/>
            <person name="Cohen L."/>
        </authorList>
    </citation>
    <scope>NUCLEOTIDE SEQUENCE</scope>
    <source>
        <strain evidence="11">CCMP 1866</strain>
    </source>
</reference>
<feature type="compositionally biased region" description="Basic and acidic residues" evidence="8">
    <location>
        <begin position="662"/>
        <end position="673"/>
    </location>
</feature>
<organism evidence="11">
    <name type="scientific">Triparma pacifica</name>
    <dbReference type="NCBI Taxonomy" id="91992"/>
    <lineage>
        <taxon>Eukaryota</taxon>
        <taxon>Sar</taxon>
        <taxon>Stramenopiles</taxon>
        <taxon>Ochrophyta</taxon>
        <taxon>Bolidophyceae</taxon>
        <taxon>Parmales</taxon>
        <taxon>Triparmaceae</taxon>
        <taxon>Triparma</taxon>
    </lineage>
</organism>
<dbReference type="PROSITE" id="PS51194">
    <property type="entry name" value="HELICASE_CTER"/>
    <property type="match status" value="1"/>
</dbReference>
<dbReference type="CDD" id="cd18791">
    <property type="entry name" value="SF2_C_RHA"/>
    <property type="match status" value="1"/>
</dbReference>
<dbReference type="Gene3D" id="1.20.120.1080">
    <property type="match status" value="1"/>
</dbReference>
<dbReference type="InterPro" id="IPR048333">
    <property type="entry name" value="HA2_WH"/>
</dbReference>
<dbReference type="InterPro" id="IPR011709">
    <property type="entry name" value="DEAD-box_helicase_OB_fold"/>
</dbReference>
<feature type="region of interest" description="Disordered" evidence="8">
    <location>
        <begin position="356"/>
        <end position="419"/>
    </location>
</feature>
<feature type="compositionally biased region" description="Acidic residues" evidence="8">
    <location>
        <begin position="398"/>
        <end position="412"/>
    </location>
</feature>
<dbReference type="PROSITE" id="PS51192">
    <property type="entry name" value="HELICASE_ATP_BIND_1"/>
    <property type="match status" value="1"/>
</dbReference>
<keyword evidence="3" id="KW-0547">Nucleotide-binding</keyword>
<dbReference type="GO" id="GO:0003724">
    <property type="term" value="F:RNA helicase activity"/>
    <property type="evidence" value="ECO:0007669"/>
    <property type="project" value="UniProtKB-EC"/>
</dbReference>
<keyword evidence="4" id="KW-0378">Hydrolase</keyword>
<dbReference type="SMART" id="SM00487">
    <property type="entry name" value="DEXDc"/>
    <property type="match status" value="1"/>
</dbReference>
<dbReference type="EC" id="3.6.4.13" evidence="2"/>
<dbReference type="SUPFAM" id="SSF52540">
    <property type="entry name" value="P-loop containing nucleoside triphosphate hydrolases"/>
    <property type="match status" value="1"/>
</dbReference>
<dbReference type="InterPro" id="IPR001650">
    <property type="entry name" value="Helicase_C-like"/>
</dbReference>
<evidence type="ECO:0000256" key="1">
    <source>
        <dbReference type="ARBA" id="ARBA00008792"/>
    </source>
</evidence>
<evidence type="ECO:0000256" key="4">
    <source>
        <dbReference type="ARBA" id="ARBA00022801"/>
    </source>
</evidence>
<dbReference type="Gene3D" id="3.40.50.300">
    <property type="entry name" value="P-loop containing nucleotide triphosphate hydrolases"/>
    <property type="match status" value="2"/>
</dbReference>
<feature type="compositionally biased region" description="Basic and acidic residues" evidence="8">
    <location>
        <begin position="371"/>
        <end position="383"/>
    </location>
</feature>
<dbReference type="SMART" id="SM00847">
    <property type="entry name" value="HA2"/>
    <property type="match status" value="1"/>
</dbReference>
<dbReference type="GO" id="GO:0005524">
    <property type="term" value="F:ATP binding"/>
    <property type="evidence" value="ECO:0007669"/>
    <property type="project" value="UniProtKB-KW"/>
</dbReference>
<dbReference type="InterPro" id="IPR011545">
    <property type="entry name" value="DEAD/DEAH_box_helicase_dom"/>
</dbReference>
<dbReference type="InterPro" id="IPR002464">
    <property type="entry name" value="DNA/RNA_helicase_DEAH_CS"/>
</dbReference>
<dbReference type="SMART" id="SM00490">
    <property type="entry name" value="HELICc"/>
    <property type="match status" value="1"/>
</dbReference>
<name>A0A7S2VW51_9STRA</name>
<evidence type="ECO:0000259" key="9">
    <source>
        <dbReference type="PROSITE" id="PS51192"/>
    </source>
</evidence>
<dbReference type="InterPro" id="IPR027417">
    <property type="entry name" value="P-loop_NTPase"/>
</dbReference>
<evidence type="ECO:0000313" key="11">
    <source>
        <dbReference type="EMBL" id="CAD9652593.1"/>
    </source>
</evidence>
<feature type="compositionally biased region" description="Acidic residues" evidence="8">
    <location>
        <begin position="643"/>
        <end position="661"/>
    </location>
</feature>